<evidence type="ECO:0000313" key="1">
    <source>
        <dbReference type="EMBL" id="GKX65632.1"/>
    </source>
</evidence>
<keyword evidence="2" id="KW-1185">Reference proteome</keyword>
<evidence type="ECO:0000313" key="2">
    <source>
        <dbReference type="Proteomes" id="UP001058074"/>
    </source>
</evidence>
<comment type="caution">
    <text evidence="1">The sequence shown here is derived from an EMBL/GenBank/DDBJ whole genome shotgun (WGS) entry which is preliminary data.</text>
</comment>
<proteinExistence type="predicted"/>
<name>A0ACB5R8X2_9CLOT</name>
<protein>
    <submittedName>
        <fullName evidence="1">Uncharacterized protein</fullName>
    </submittedName>
</protein>
<dbReference type="Proteomes" id="UP001058074">
    <property type="component" value="Unassembled WGS sequence"/>
</dbReference>
<reference evidence="1" key="1">
    <citation type="journal article" date="2025" name="Int. J. Syst. Evol. Microbiol.">
        <title>Inconstantimicrobium mannanitabidum sp. nov., a novel member of the family Clostridiaceae isolated from anoxic soil under the treatment of reductive soil disinfestation.</title>
        <authorList>
            <person name="Ueki A."/>
            <person name="Tonouchi A."/>
            <person name="Honma S."/>
            <person name="Kaku N."/>
            <person name="Ueki K."/>
        </authorList>
    </citation>
    <scope>NUCLEOTIDE SEQUENCE</scope>
    <source>
        <strain evidence="1">TW13</strain>
    </source>
</reference>
<sequence length="39" mass="4142">MVEFTLTVKIDVVKLLTTGFIGGVLAGILANMVCKYIGL</sequence>
<dbReference type="EMBL" id="BROD01000001">
    <property type="protein sequence ID" value="GKX65632.1"/>
    <property type="molecule type" value="Genomic_DNA"/>
</dbReference>
<gene>
    <name evidence="1" type="ORF">rsdtw13_08900</name>
</gene>
<organism evidence="1 2">
    <name type="scientific">Inconstantimicrobium mannanitabidum</name>
    <dbReference type="NCBI Taxonomy" id="1604901"/>
    <lineage>
        <taxon>Bacteria</taxon>
        <taxon>Bacillati</taxon>
        <taxon>Bacillota</taxon>
        <taxon>Clostridia</taxon>
        <taxon>Eubacteriales</taxon>
        <taxon>Clostridiaceae</taxon>
        <taxon>Inconstantimicrobium</taxon>
    </lineage>
</organism>
<accession>A0ACB5R8X2</accession>